<organism evidence="1 2">
    <name type="scientific">Aeromicrobium phragmitis</name>
    <dbReference type="NCBI Taxonomy" id="2478914"/>
    <lineage>
        <taxon>Bacteria</taxon>
        <taxon>Bacillati</taxon>
        <taxon>Actinomycetota</taxon>
        <taxon>Actinomycetes</taxon>
        <taxon>Propionibacteriales</taxon>
        <taxon>Nocardioidaceae</taxon>
        <taxon>Aeromicrobium</taxon>
    </lineage>
</organism>
<name>A0A3L8PLZ8_9ACTN</name>
<dbReference type="PROSITE" id="PS51257">
    <property type="entry name" value="PROKAR_LIPOPROTEIN"/>
    <property type="match status" value="1"/>
</dbReference>
<accession>A0A3L8PLZ8</accession>
<gene>
    <name evidence="1" type="ORF">D9V41_04855</name>
</gene>
<keyword evidence="2" id="KW-1185">Reference proteome</keyword>
<evidence type="ECO:0000313" key="2">
    <source>
        <dbReference type="Proteomes" id="UP000282515"/>
    </source>
</evidence>
<evidence type="ECO:0000313" key="1">
    <source>
        <dbReference type="EMBL" id="RLV56416.1"/>
    </source>
</evidence>
<reference evidence="1 2" key="1">
    <citation type="submission" date="2018-10" db="EMBL/GenBank/DDBJ databases">
        <title>Aeromicrobium sp. 9W16Y-2 whole genome shotgun sequence.</title>
        <authorList>
            <person name="Li F."/>
        </authorList>
    </citation>
    <scope>NUCLEOTIDE SEQUENCE [LARGE SCALE GENOMIC DNA]</scope>
    <source>
        <strain evidence="1 2">9W16Y-2</strain>
    </source>
</reference>
<comment type="caution">
    <text evidence="1">The sequence shown here is derived from an EMBL/GenBank/DDBJ whole genome shotgun (WGS) entry which is preliminary data.</text>
</comment>
<dbReference type="EMBL" id="RDBF01000003">
    <property type="protein sequence ID" value="RLV56416.1"/>
    <property type="molecule type" value="Genomic_DNA"/>
</dbReference>
<sequence length="160" mass="17141">MSRHAAHARARGRPARPWRAGILVLVLGAALTGCAGSPSSPSGYREATALMLTYATSEVGTSELAWQQHQEGQAPKPYLDVVLRDAHAGLLSRFDAWQSTTPAAGDVDAAVRIRDLGERSAVLVARTQTCIANAQPCDGLADDLRELREDLDAAATRWRP</sequence>
<dbReference type="Proteomes" id="UP000282515">
    <property type="component" value="Unassembled WGS sequence"/>
</dbReference>
<dbReference type="RefSeq" id="WP_121793423.1">
    <property type="nucleotide sequence ID" value="NZ_RDBF01000003.1"/>
</dbReference>
<dbReference type="AlphaFoldDB" id="A0A3L8PLZ8"/>
<protein>
    <submittedName>
        <fullName evidence="1">Uncharacterized protein</fullName>
    </submittedName>
</protein>
<proteinExistence type="predicted"/>